<dbReference type="KEGG" id="dol:Dole_0741"/>
<comment type="similarity">
    <text evidence="1">Belongs to the CRISPR-associated Csm4 family.</text>
</comment>
<keyword evidence="6" id="KW-1185">Reference proteome</keyword>
<protein>
    <recommendedName>
        <fullName evidence="2">CRISPR system Cms protein Csm4</fullName>
    </recommendedName>
</protein>
<dbReference type="GO" id="GO:0003723">
    <property type="term" value="F:RNA binding"/>
    <property type="evidence" value="ECO:0007669"/>
    <property type="project" value="UniProtKB-KW"/>
</dbReference>
<evidence type="ECO:0000256" key="1">
    <source>
        <dbReference type="ARBA" id="ARBA00005772"/>
    </source>
</evidence>
<dbReference type="AlphaFoldDB" id="A8ZV90"/>
<dbReference type="Proteomes" id="UP000008561">
    <property type="component" value="Chromosome"/>
</dbReference>
<name>A8ZV90_DESOH</name>
<proteinExistence type="inferred from homology"/>
<dbReference type="RefSeq" id="WP_012174169.1">
    <property type="nucleotide sequence ID" value="NC_009943.1"/>
</dbReference>
<accession>A8ZV90</accession>
<dbReference type="GO" id="GO:0051607">
    <property type="term" value="P:defense response to virus"/>
    <property type="evidence" value="ECO:0007669"/>
    <property type="project" value="UniProtKB-KW"/>
</dbReference>
<keyword evidence="3" id="KW-0694">RNA-binding</keyword>
<organism evidence="5 6">
    <name type="scientific">Desulfosudis oleivorans (strain DSM 6200 / JCM 39069 / Hxd3)</name>
    <name type="common">Desulfococcus oleovorans</name>
    <dbReference type="NCBI Taxonomy" id="96561"/>
    <lineage>
        <taxon>Bacteria</taxon>
        <taxon>Pseudomonadati</taxon>
        <taxon>Thermodesulfobacteriota</taxon>
        <taxon>Desulfobacteria</taxon>
        <taxon>Desulfobacterales</taxon>
        <taxon>Desulfosudaceae</taxon>
        <taxon>Desulfosudis</taxon>
    </lineage>
</organism>
<dbReference type="HOGENOM" id="CLU_076034_0_0_7"/>
<evidence type="ECO:0000313" key="6">
    <source>
        <dbReference type="Proteomes" id="UP000008561"/>
    </source>
</evidence>
<evidence type="ECO:0000256" key="3">
    <source>
        <dbReference type="ARBA" id="ARBA00022884"/>
    </source>
</evidence>
<gene>
    <name evidence="5" type="ordered locus">Dole_0741</name>
</gene>
<dbReference type="NCBIfam" id="TIGR01903">
    <property type="entry name" value="cas5_csm4"/>
    <property type="match status" value="1"/>
</dbReference>
<evidence type="ECO:0000256" key="2">
    <source>
        <dbReference type="ARBA" id="ARBA00016109"/>
    </source>
</evidence>
<dbReference type="eggNOG" id="COG1567">
    <property type="taxonomic scope" value="Bacteria"/>
</dbReference>
<reference evidence="5 6" key="1">
    <citation type="submission" date="2007-10" db="EMBL/GenBank/DDBJ databases">
        <title>Complete sequence of Desulfococcus oleovorans Hxd3.</title>
        <authorList>
            <consortium name="US DOE Joint Genome Institute"/>
            <person name="Copeland A."/>
            <person name="Lucas S."/>
            <person name="Lapidus A."/>
            <person name="Barry K."/>
            <person name="Glavina del Rio T."/>
            <person name="Dalin E."/>
            <person name="Tice H."/>
            <person name="Pitluck S."/>
            <person name="Kiss H."/>
            <person name="Brettin T."/>
            <person name="Bruce D."/>
            <person name="Detter J.C."/>
            <person name="Han C."/>
            <person name="Schmutz J."/>
            <person name="Larimer F."/>
            <person name="Land M."/>
            <person name="Hauser L."/>
            <person name="Kyrpides N."/>
            <person name="Kim E."/>
            <person name="Wawrik B."/>
            <person name="Richardson P."/>
        </authorList>
    </citation>
    <scope>NUCLEOTIDE SEQUENCE [LARGE SCALE GENOMIC DNA]</scope>
    <source>
        <strain evidence="6">DSM 6200 / JCM 39069 / Hxd3</strain>
    </source>
</reference>
<dbReference type="STRING" id="96561.Dole_0741"/>
<evidence type="ECO:0000256" key="4">
    <source>
        <dbReference type="ARBA" id="ARBA00023118"/>
    </source>
</evidence>
<keyword evidence="4" id="KW-0051">Antiviral defense</keyword>
<dbReference type="OrthoDB" id="9790529at2"/>
<sequence>MAYFRIIITPSGPLTTEWVSGTIWGHMAWAIRYLEGESALAQWMREQESSPWLFSSRIPENMLPLPLLPPAAKKGGKPSLEAFSLSKNVAKTAYIPERLFLSLRDQLNEPALLEGLKKITPENHSGLESGHLFHNCIDRNSGRTPDAGGLFVENIKWPGENQRFQIFAAADPACRKRLESSLAFIGQSGFGANASTGRGSFSFEIKEETALFAGTGNRAMSLSHGVITPAMQNPRYKLHTHYGKLGGHFATGGRSPFKYPILMARPGATFDPAGDPPFGKLLGKVHHDESLGFIRHYAFHLPTYFTEVTP</sequence>
<evidence type="ECO:0000313" key="5">
    <source>
        <dbReference type="EMBL" id="ABW66551.1"/>
    </source>
</evidence>
<dbReference type="EMBL" id="CP000859">
    <property type="protein sequence ID" value="ABW66551.1"/>
    <property type="molecule type" value="Genomic_DNA"/>
</dbReference>
<dbReference type="InterPro" id="IPR005510">
    <property type="entry name" value="Csm4"/>
</dbReference>